<keyword evidence="3" id="KW-1185">Reference proteome</keyword>
<reference evidence="2 3" key="1">
    <citation type="submission" date="2020-10" db="EMBL/GenBank/DDBJ databases">
        <title>Sequencing the genomes of 1000 actinobacteria strains.</title>
        <authorList>
            <person name="Klenk H.-P."/>
        </authorList>
    </citation>
    <scope>NUCLEOTIDE SEQUENCE [LARGE SCALE GENOMIC DNA]</scope>
    <source>
        <strain evidence="2 3">DSM 41803</strain>
    </source>
</reference>
<feature type="region of interest" description="Disordered" evidence="1">
    <location>
        <begin position="24"/>
        <end position="47"/>
    </location>
</feature>
<proteinExistence type="predicted"/>
<evidence type="ECO:0000256" key="1">
    <source>
        <dbReference type="SAM" id="MobiDB-lite"/>
    </source>
</evidence>
<evidence type="ECO:0000313" key="2">
    <source>
        <dbReference type="EMBL" id="MBE1601386.1"/>
    </source>
</evidence>
<gene>
    <name evidence="2" type="ORF">H4687_007515</name>
</gene>
<dbReference type="AlphaFoldDB" id="A0A8I0TVU6"/>
<protein>
    <submittedName>
        <fullName evidence="2">Uncharacterized protein</fullName>
    </submittedName>
</protein>
<organism evidence="2 3">
    <name type="scientific">Streptomyces stelliscabiei</name>
    <dbReference type="NCBI Taxonomy" id="146820"/>
    <lineage>
        <taxon>Bacteria</taxon>
        <taxon>Bacillati</taxon>
        <taxon>Actinomycetota</taxon>
        <taxon>Actinomycetes</taxon>
        <taxon>Kitasatosporales</taxon>
        <taxon>Streptomycetaceae</taxon>
        <taxon>Streptomyces</taxon>
    </lineage>
</organism>
<name>A0A8I0TVU6_9ACTN</name>
<dbReference type="Proteomes" id="UP000629287">
    <property type="component" value="Unassembled WGS sequence"/>
</dbReference>
<dbReference type="EMBL" id="JADBGF010000001">
    <property type="protein sequence ID" value="MBE1601386.1"/>
    <property type="molecule type" value="Genomic_DNA"/>
</dbReference>
<comment type="caution">
    <text evidence="2">The sequence shown here is derived from an EMBL/GenBank/DDBJ whole genome shotgun (WGS) entry which is preliminary data.</text>
</comment>
<accession>A0A8I0TVU6</accession>
<evidence type="ECO:0000313" key="3">
    <source>
        <dbReference type="Proteomes" id="UP000629287"/>
    </source>
</evidence>
<sequence length="47" mass="4992">MLWMGGVGTTQPQVWVRGEPAAGLATRDVPTGGEIPRLPMDRVDTGN</sequence>